<evidence type="ECO:0000259" key="2">
    <source>
        <dbReference type="Pfam" id="PF07999"/>
    </source>
</evidence>
<dbReference type="Pfam" id="PF24466">
    <property type="entry name" value="DUF7578"/>
    <property type="match status" value="1"/>
</dbReference>
<dbReference type="InterPro" id="IPR056000">
    <property type="entry name" value="DUF7578"/>
</dbReference>
<feature type="compositionally biased region" description="Basic and acidic residues" evidence="1">
    <location>
        <begin position="1"/>
        <end position="13"/>
    </location>
</feature>
<dbReference type="Proteomes" id="UP000000702">
    <property type="component" value="Unassembled WGS sequence"/>
</dbReference>
<name>F9WIS7_TRYCI</name>
<organism evidence="5 6">
    <name type="scientific">Trypanosoma congolense (strain IL3000)</name>
    <dbReference type="NCBI Taxonomy" id="1068625"/>
    <lineage>
        <taxon>Eukaryota</taxon>
        <taxon>Discoba</taxon>
        <taxon>Euglenozoa</taxon>
        <taxon>Kinetoplastea</taxon>
        <taxon>Metakinetoplastina</taxon>
        <taxon>Trypanosomatida</taxon>
        <taxon>Trypanosomatidae</taxon>
        <taxon>Trypanosoma</taxon>
        <taxon>Nannomonas</taxon>
    </lineage>
</organism>
<feature type="domain" description="Retrotransposon hot spot protein N-terminal" evidence="3">
    <location>
        <begin position="174"/>
        <end position="301"/>
    </location>
</feature>
<dbReference type="InterPro" id="IPR052980">
    <property type="entry name" value="Crinkler_effector"/>
</dbReference>
<reference evidence="5 6" key="2">
    <citation type="journal article" date="2012" name="Proc. Natl. Acad. Sci. U.S.A.">
        <title>Antigenic diversity is generated by distinct evolutionary mechanisms in African trypanosome species.</title>
        <authorList>
            <person name="Jackson A.P."/>
            <person name="Berry A."/>
            <person name="Aslett M."/>
            <person name="Allison H.C."/>
            <person name="Burton P."/>
            <person name="Vavrova-Anderson J."/>
            <person name="Brown R."/>
            <person name="Browne H."/>
            <person name="Corton N."/>
            <person name="Hauser H."/>
            <person name="Gamble J."/>
            <person name="Gilderthorp R."/>
            <person name="Marcello L."/>
            <person name="McQuillan J."/>
            <person name="Otto T.D."/>
            <person name="Quail M.A."/>
            <person name="Sanders M.J."/>
            <person name="van Tonder A."/>
            <person name="Ginger M.L."/>
            <person name="Field M.C."/>
            <person name="Barry J.D."/>
            <person name="Hertz-Fowler C."/>
            <person name="Berriman M."/>
        </authorList>
    </citation>
    <scope>NUCLEOTIDE SEQUENCE [LARGE SCALE GENOMIC DNA]</scope>
    <source>
        <strain evidence="5 6">IL3000</strain>
    </source>
</reference>
<evidence type="ECO:0000259" key="3">
    <source>
        <dbReference type="Pfam" id="PF20445"/>
    </source>
</evidence>
<evidence type="ECO:0000313" key="6">
    <source>
        <dbReference type="Proteomes" id="UP000000702"/>
    </source>
</evidence>
<gene>
    <name evidence="5" type="ORF">TCIL3000_0_20610</name>
</gene>
<dbReference type="NCBIfam" id="TIGR01631">
    <property type="entry name" value="Trypano_RHS"/>
    <property type="match status" value="1"/>
</dbReference>
<feature type="domain" description="DUF7578" evidence="4">
    <location>
        <begin position="50"/>
        <end position="105"/>
    </location>
</feature>
<comment type="caution">
    <text evidence="5">The sequence shown here is derived from an EMBL/GenBank/DDBJ whole genome shotgun (WGS) entry which is preliminary data.</text>
</comment>
<dbReference type="PANTHER" id="PTHR33129:SF3">
    <property type="entry name" value="HOT SPOT (RHS) PROTEIN, PUTATIVE-RELATED"/>
    <property type="match status" value="1"/>
</dbReference>
<dbReference type="EMBL" id="CAEQ01002632">
    <property type="protein sequence ID" value="CCD17225.1"/>
    <property type="molecule type" value="Genomic_DNA"/>
</dbReference>
<dbReference type="Pfam" id="PF20445">
    <property type="entry name" value="RHS_N"/>
    <property type="match status" value="1"/>
</dbReference>
<dbReference type="PANTHER" id="PTHR33129">
    <property type="entry name" value="PROTEIN KINASE DOMAIN-CONTAINING PROTEIN-RELATED"/>
    <property type="match status" value="1"/>
</dbReference>
<reference evidence="6" key="1">
    <citation type="submission" date="2011-07" db="EMBL/GenBank/DDBJ databases">
        <title>Divergent evolution of antigenic variation in African trypanosomes.</title>
        <authorList>
            <person name="Jackson A.P."/>
            <person name="Berry A."/>
            <person name="Allison H.C."/>
            <person name="Burton P."/>
            <person name="Anderson J."/>
            <person name="Aslett M."/>
            <person name="Brown R."/>
            <person name="Corton N."/>
            <person name="Harris D."/>
            <person name="Hauser H."/>
            <person name="Gamble J."/>
            <person name="Gilderthorp R."/>
            <person name="McQuillan J."/>
            <person name="Quail M.A."/>
            <person name="Sanders M."/>
            <person name="Van Tonder A."/>
            <person name="Ginger M.L."/>
            <person name="Donelson J.E."/>
            <person name="Field M.C."/>
            <person name="Barry J.D."/>
            <person name="Berriman M."/>
            <person name="Hertz-Fowler C."/>
        </authorList>
    </citation>
    <scope>NUCLEOTIDE SEQUENCE [LARGE SCALE GENOMIC DNA]</scope>
    <source>
        <strain evidence="6">IL3000</strain>
    </source>
</reference>
<dbReference type="VEuPathDB" id="TriTrypDB:TcIL3000_0_20610"/>
<feature type="domain" description="Retrotransposon hot spot protein,C-terminal" evidence="2">
    <location>
        <begin position="309"/>
        <end position="608"/>
    </location>
</feature>
<evidence type="ECO:0000256" key="1">
    <source>
        <dbReference type="SAM" id="MobiDB-lite"/>
    </source>
</evidence>
<dbReference type="InterPro" id="IPR046836">
    <property type="entry name" value="RHS_C"/>
</dbReference>
<dbReference type="AlphaFoldDB" id="F9WIS7"/>
<sequence>MGEGGVKRERDAATDAVARPVTGRKATRTGGTWTLDSLVEDVLLERCGGLSDMSLHDFLMKHFKKTFGVEDTSMRVFMGDPTLCVSDEAVLRRITNSAPYREYELYEAMKKEADRLNDVGIFSLRQWARAADKAGNFNAYVKGMLDAALGVARGNAEAMKIVYASDAEVLDDVYDSVLSATWSCVVRSDEYDEKWLGMGVVGMAPGEQPQLWSKEQAGVKCYHCNPWDGDEVPGVNGKLVMAVLSSQRGWPHMLFDAEKAQLEEVDTLTCYNAACDAYIRRENLRVWHIVKERLDMWLKNGADVSLFAVIGTPGIGKSSGTGSLLLYQLLHYPLEKLKVVAYFVKGEAYIFHRAHKKVVHYKEEGFAIHDIKELISKCIKGYIIYDISEMCNDIGSLPDKWGVVFISSPNKDNFKKFTEKVSYVSHIPMNCFEDYEFKAALVWERHWQLAKGQIKLENVNLGKDWEVLRKRIHMVGPLPRYVLGSEECYCRRVADVDAALSRNPVYHIEHYTRLLCNSGVRPHPYTESEMVKLVPAYIGEPRSQAVCTYVRGRLLRDAMRNFKCMGLGECDLISRRELNTLAFEMAGLRAFTIWGVVTEVVRRLKYLPREGETASSRSSVLCRAGAQGRVPASIHYFSSADIPVEMVAECLYKPTEENFHIAEGFFLVDAVGEGASFPEGAGPPTQTIVLLQVTEENGHYITTGKVGMFRERAAAFFTNWEEMENRLTYEMIYLQHAEGPAITARQCCDCHHHVTDDVDNVRFWNRIDQFQVKLEA</sequence>
<protein>
    <submittedName>
        <fullName evidence="5">WGS project CAEQ00000000 data, annotated contig 826</fullName>
    </submittedName>
</protein>
<evidence type="ECO:0000313" key="5">
    <source>
        <dbReference type="EMBL" id="CCD17225.1"/>
    </source>
</evidence>
<accession>F9WIS7</accession>
<keyword evidence="6" id="KW-1185">Reference proteome</keyword>
<feature type="non-terminal residue" evidence="5">
    <location>
        <position position="776"/>
    </location>
</feature>
<dbReference type="Pfam" id="PF07999">
    <property type="entry name" value="RHSP"/>
    <property type="match status" value="1"/>
</dbReference>
<dbReference type="InterPro" id="IPR046835">
    <property type="entry name" value="RHS_N"/>
</dbReference>
<proteinExistence type="predicted"/>
<feature type="region of interest" description="Disordered" evidence="1">
    <location>
        <begin position="1"/>
        <end position="27"/>
    </location>
</feature>
<dbReference type="InterPro" id="IPR006518">
    <property type="entry name" value="Trypano_RHS"/>
</dbReference>
<evidence type="ECO:0000259" key="4">
    <source>
        <dbReference type="Pfam" id="PF24466"/>
    </source>
</evidence>